<dbReference type="STRING" id="645517.A6F65_02445"/>
<dbReference type="AlphaFoldDB" id="A0A1C7DB62"/>
<dbReference type="Gene3D" id="3.10.620.30">
    <property type="match status" value="1"/>
</dbReference>
<evidence type="ECO:0000313" key="3">
    <source>
        <dbReference type="Proteomes" id="UP000092698"/>
    </source>
</evidence>
<dbReference type="SUPFAM" id="SSF54001">
    <property type="entry name" value="Cysteine proteinases"/>
    <property type="match status" value="1"/>
</dbReference>
<dbReference type="Gene3D" id="2.60.40.2250">
    <property type="match status" value="1"/>
</dbReference>
<proteinExistence type="predicted"/>
<sequence>MLCMATNIEVTLAFRLEQPTDILLQFEAADIPEQQILSATCSLDEADHMARVPAQDDIGLRMWLNANCRYDVHYAASVAVERLLPDIASLARLDSHDLPGEAVQYLFDSRYIPADRFQNFVTEEFGSSTGGAQVLAMSDWIGSHLSYVPGVSNANTTGMDTFVERQGVCRDYAHVMIMLARAAGIPARYVSLYDPGVTPQDFHAVAEVFLADPGVKDGGAWHLVDPTGMADPAHSVKIGVGRDAADVSFLTSFGNCEMLEQSVSVTRSEDE</sequence>
<keyword evidence="3" id="KW-1185">Reference proteome</keyword>
<dbReference type="Proteomes" id="UP000092698">
    <property type="component" value="Chromosome"/>
</dbReference>
<dbReference type="KEGG" id="anh:A6F65_02445"/>
<name>A0A1C7DB62_9SPHN</name>
<evidence type="ECO:0000259" key="1">
    <source>
        <dbReference type="SMART" id="SM00460"/>
    </source>
</evidence>
<dbReference type="PANTHER" id="PTHR33490">
    <property type="entry name" value="BLR5614 PROTEIN-RELATED"/>
    <property type="match status" value="1"/>
</dbReference>
<dbReference type="EMBL" id="CP016545">
    <property type="protein sequence ID" value="ANU08726.1"/>
    <property type="molecule type" value="Genomic_DNA"/>
</dbReference>
<evidence type="ECO:0000313" key="2">
    <source>
        <dbReference type="EMBL" id="ANU08726.1"/>
    </source>
</evidence>
<dbReference type="PANTHER" id="PTHR33490:SF12">
    <property type="entry name" value="BLL5557 PROTEIN"/>
    <property type="match status" value="1"/>
</dbReference>
<accession>A0A1C7DB62</accession>
<protein>
    <submittedName>
        <fullName evidence="2">Transglutaminase-like superfamily protein</fullName>
    </submittedName>
</protein>
<dbReference type="InterPro" id="IPR038765">
    <property type="entry name" value="Papain-like_cys_pep_sf"/>
</dbReference>
<dbReference type="SMART" id="SM00460">
    <property type="entry name" value="TGc"/>
    <property type="match status" value="1"/>
</dbReference>
<reference evidence="2 3" key="1">
    <citation type="submission" date="2016-07" db="EMBL/GenBank/DDBJ databases">
        <title>Complete genome sequence of Altererythrobacter namhicola JCM 16345T, containing esterase-encoding genes.</title>
        <authorList>
            <person name="Cheng H."/>
            <person name="Wu Y.-H."/>
            <person name="Jian S.-L."/>
            <person name="Huo Y.-Y."/>
            <person name="Wang C.-S."/>
            <person name="Xu X.-W."/>
        </authorList>
    </citation>
    <scope>NUCLEOTIDE SEQUENCE [LARGE SCALE GENOMIC DNA]</scope>
    <source>
        <strain evidence="2 3">JCM 16345</strain>
    </source>
</reference>
<dbReference type="Pfam" id="PF01841">
    <property type="entry name" value="Transglut_core"/>
    <property type="match status" value="1"/>
</dbReference>
<feature type="domain" description="Transglutaminase-like" evidence="1">
    <location>
        <begin position="161"/>
        <end position="228"/>
    </location>
</feature>
<organism evidence="2 3">
    <name type="scientific">Paraurantiacibacter namhicola</name>
    <dbReference type="NCBI Taxonomy" id="645517"/>
    <lineage>
        <taxon>Bacteria</taxon>
        <taxon>Pseudomonadati</taxon>
        <taxon>Pseudomonadota</taxon>
        <taxon>Alphaproteobacteria</taxon>
        <taxon>Sphingomonadales</taxon>
        <taxon>Erythrobacteraceae</taxon>
        <taxon>Paraurantiacibacter</taxon>
    </lineage>
</organism>
<dbReference type="InterPro" id="IPR002931">
    <property type="entry name" value="Transglutaminase-like"/>
</dbReference>
<dbReference type="PATRIC" id="fig|645517.4.peg.2430"/>
<gene>
    <name evidence="2" type="ORF">A6F65_02445</name>
</gene>